<dbReference type="SUPFAM" id="SSF52799">
    <property type="entry name" value="(Phosphotyrosine protein) phosphatases II"/>
    <property type="match status" value="1"/>
</dbReference>
<sequence length="386" mass="44872">MSFSNPLSIKGLLKTYLTQVTGTSRQVSRSYLDILKKTLSLFGKDYQNYSVIENKKEILCPTYPTVIPLPTRGVLSTQGGTRKLQQHFEASSKIRMRQRFAVPVFSYQDKLICRSSCVRSGSSVGNISNETFLLKQLGVTTIIDFMLKPIHPRPNLGIGLTELDLEFGNSYRDFSVNYFPFKGVQTLICFNKLGYDVSNLEYRIIEGSGYNRPSVNFEKYVKRNTPDVPSHMMHKRKISLVKLFQTYFQSCIDKLGNDKSNGLLIHCFSGWDRTPLFLSMIRLSLWADGLLHSDLSLEELCYFVISYDWYLYNHRLQRRLRSKSEILHFAFYFMQFLAGENYSLNKTPKNIRLKKFLDLYNHFFKNYSQILPLVKFNPSHKYNPPC</sequence>
<accession>A0AAV7Z5Y5</accession>
<comment type="caution">
    <text evidence="1">The sequence shown here is derived from an EMBL/GenBank/DDBJ whole genome shotgun (WGS) entry which is preliminary data.</text>
</comment>
<dbReference type="Proteomes" id="UP001150062">
    <property type="component" value="Unassembled WGS sequence"/>
</dbReference>
<gene>
    <name evidence="1" type="ORF">M0812_18279</name>
    <name evidence="2" type="ORF">M0813_21231</name>
</gene>
<evidence type="ECO:0000313" key="4">
    <source>
        <dbReference type="Proteomes" id="UP001150062"/>
    </source>
</evidence>
<dbReference type="PROSITE" id="PS00383">
    <property type="entry name" value="TYR_PHOSPHATASE_1"/>
    <property type="match status" value="1"/>
</dbReference>
<dbReference type="Gene3D" id="3.90.190.10">
    <property type="entry name" value="Protein tyrosine phosphatase superfamily"/>
    <property type="match status" value="1"/>
</dbReference>
<proteinExistence type="predicted"/>
<name>A0AAV7Z5Y5_9EUKA</name>
<dbReference type="InterPro" id="IPR029021">
    <property type="entry name" value="Prot-tyrosine_phosphatase-like"/>
</dbReference>
<organism evidence="1 3">
    <name type="scientific">Anaeramoeba flamelloides</name>
    <dbReference type="NCBI Taxonomy" id="1746091"/>
    <lineage>
        <taxon>Eukaryota</taxon>
        <taxon>Metamonada</taxon>
        <taxon>Anaeramoebidae</taxon>
        <taxon>Anaeramoeba</taxon>
    </lineage>
</organism>
<keyword evidence="4" id="KW-1185">Reference proteome</keyword>
<reference evidence="1" key="2">
    <citation type="submission" date="2022-08" db="EMBL/GenBank/DDBJ databases">
        <title>Novel sulphate-reducing endosymbionts in the free-living metamonad Anaeramoeba.</title>
        <authorList>
            <person name="Jerlstrom-Hultqvist J."/>
            <person name="Cepicka I."/>
            <person name="Gallot-Lavallee L."/>
            <person name="Salas-Leiva D."/>
            <person name="Curtis B.A."/>
            <person name="Zahonova K."/>
            <person name="Pipaliya S."/>
            <person name="Dacks J."/>
            <person name="Roger A.J."/>
        </authorList>
    </citation>
    <scope>NUCLEOTIDE SEQUENCE</scope>
    <source>
        <strain evidence="1">Busselton2</strain>
    </source>
</reference>
<dbReference type="InterPro" id="IPR016130">
    <property type="entry name" value="Tyr_Pase_AS"/>
</dbReference>
<dbReference type="GO" id="GO:0004438">
    <property type="term" value="F:phosphatidylinositol-3-phosphate phosphatase activity"/>
    <property type="evidence" value="ECO:0007669"/>
    <property type="project" value="InterPro"/>
</dbReference>
<dbReference type="PANTHER" id="PTHR13524:SF2">
    <property type="entry name" value="MYOTUBULARIN-RELATED PROTEIN 14"/>
    <property type="match status" value="1"/>
</dbReference>
<dbReference type="InterPro" id="IPR039802">
    <property type="entry name" value="MTMR14"/>
</dbReference>
<evidence type="ECO:0000313" key="1">
    <source>
        <dbReference type="EMBL" id="KAJ3436222.1"/>
    </source>
</evidence>
<dbReference type="EMBL" id="JAOAOG010000163">
    <property type="protein sequence ID" value="KAJ6244645.1"/>
    <property type="molecule type" value="Genomic_DNA"/>
</dbReference>
<dbReference type="PANTHER" id="PTHR13524">
    <property type="entry name" value="MYOTUBULARIN-RELATED"/>
    <property type="match status" value="1"/>
</dbReference>
<dbReference type="EMBL" id="JANTQA010000036">
    <property type="protein sequence ID" value="KAJ3436222.1"/>
    <property type="molecule type" value="Genomic_DNA"/>
</dbReference>
<dbReference type="AlphaFoldDB" id="A0AAV7Z5Y5"/>
<reference evidence="2" key="1">
    <citation type="submission" date="2022-08" db="EMBL/GenBank/DDBJ databases">
        <title>Novel sulfate-reducing endosymbionts in the free-living metamonad Anaeramoeba.</title>
        <authorList>
            <person name="Jerlstrom-Hultqvist J."/>
            <person name="Cepicka I."/>
            <person name="Gallot-Lavallee L."/>
            <person name="Salas-Leiva D."/>
            <person name="Curtis B.A."/>
            <person name="Zahonova K."/>
            <person name="Pipaliya S."/>
            <person name="Dacks J."/>
            <person name="Roger A.J."/>
        </authorList>
    </citation>
    <scope>NUCLEOTIDE SEQUENCE</scope>
    <source>
        <strain evidence="2">Schooner1</strain>
    </source>
</reference>
<evidence type="ECO:0000313" key="3">
    <source>
        <dbReference type="Proteomes" id="UP001146793"/>
    </source>
</evidence>
<evidence type="ECO:0000313" key="2">
    <source>
        <dbReference type="EMBL" id="KAJ6244645.1"/>
    </source>
</evidence>
<dbReference type="Proteomes" id="UP001146793">
    <property type="component" value="Unassembled WGS sequence"/>
</dbReference>
<protein>
    <submittedName>
        <fullName evidence="1">Myotubularin-related protein</fullName>
    </submittedName>
</protein>